<dbReference type="EMBL" id="OUUY01000109">
    <property type="protein sequence ID" value="SPQ01590.1"/>
    <property type="molecule type" value="Genomic_DNA"/>
</dbReference>
<sequence length="174" mass="20030">MGKNWFVVHTYSGFEEKVRLSIEEKVEALGLQERISKVLIPTERVVELRAGKKKESDKKFYPGYILVEMDLDDETWHLIKNIPRVTGFVGGKRPVPIPEEEVEIIMQQVEKGPVPQVKTQYQKGDSVRIIDGPFSNFNGLVEDVDMDHGRLRVMVSIFGRQTPVELNFFQVEKN</sequence>
<feature type="domain" description="NusG-like N-terminal" evidence="8">
    <location>
        <begin position="2"/>
        <end position="109"/>
    </location>
</feature>
<dbReference type="GO" id="GO:0031564">
    <property type="term" value="P:transcription antitermination"/>
    <property type="evidence" value="ECO:0007669"/>
    <property type="project" value="UniProtKB-UniRule"/>
</dbReference>
<keyword evidence="3 5" id="KW-0805">Transcription regulation</keyword>
<comment type="function">
    <text evidence="5 7">Participates in transcription elongation, termination and antitermination.</text>
</comment>
<accession>A0A2U3QJT2</accession>
<evidence type="ECO:0000256" key="5">
    <source>
        <dbReference type="HAMAP-Rule" id="MF_00948"/>
    </source>
</evidence>
<organism evidence="10 11">
    <name type="scientific">Candidatus Sulfobium mesophilum</name>
    <dbReference type="NCBI Taxonomy" id="2016548"/>
    <lineage>
        <taxon>Bacteria</taxon>
        <taxon>Pseudomonadati</taxon>
        <taxon>Nitrospirota</taxon>
        <taxon>Nitrospiria</taxon>
        <taxon>Nitrospirales</taxon>
        <taxon>Nitrospiraceae</taxon>
        <taxon>Candidatus Sulfobium</taxon>
    </lineage>
</organism>
<evidence type="ECO:0000256" key="1">
    <source>
        <dbReference type="ARBA" id="ARBA00022472"/>
    </source>
</evidence>
<keyword evidence="2 5" id="KW-0889">Transcription antitermination</keyword>
<dbReference type="SUPFAM" id="SSF50104">
    <property type="entry name" value="Translation proteins SH3-like domain"/>
    <property type="match status" value="1"/>
</dbReference>
<keyword evidence="1 5" id="KW-0806">Transcription termination</keyword>
<evidence type="ECO:0000256" key="2">
    <source>
        <dbReference type="ARBA" id="ARBA00022814"/>
    </source>
</evidence>
<keyword evidence="4 5" id="KW-0804">Transcription</keyword>
<protein>
    <recommendedName>
        <fullName evidence="5 6">Transcription termination/antitermination protein NusG</fullName>
    </recommendedName>
</protein>
<dbReference type="Proteomes" id="UP000245125">
    <property type="component" value="Unassembled WGS sequence"/>
</dbReference>
<dbReference type="GO" id="GO:0006354">
    <property type="term" value="P:DNA-templated transcription elongation"/>
    <property type="evidence" value="ECO:0007669"/>
    <property type="project" value="UniProtKB-UniRule"/>
</dbReference>
<dbReference type="Pfam" id="PF00467">
    <property type="entry name" value="KOW"/>
    <property type="match status" value="1"/>
</dbReference>
<dbReference type="Pfam" id="PF02357">
    <property type="entry name" value="NusG"/>
    <property type="match status" value="1"/>
</dbReference>
<dbReference type="GO" id="GO:0005829">
    <property type="term" value="C:cytosol"/>
    <property type="evidence" value="ECO:0007669"/>
    <property type="project" value="UniProtKB-ARBA"/>
</dbReference>
<dbReference type="FunFam" id="2.30.30.30:FF:000002">
    <property type="entry name" value="Transcription termination/antitermination factor NusG"/>
    <property type="match status" value="1"/>
</dbReference>
<dbReference type="PANTHER" id="PTHR30265">
    <property type="entry name" value="RHO-INTERACTING TRANSCRIPTION TERMINATION FACTOR NUSG"/>
    <property type="match status" value="1"/>
</dbReference>
<evidence type="ECO:0000313" key="11">
    <source>
        <dbReference type="Proteomes" id="UP000245125"/>
    </source>
</evidence>
<dbReference type="InterPro" id="IPR006645">
    <property type="entry name" value="NGN-like_dom"/>
</dbReference>
<dbReference type="Gene3D" id="2.30.30.30">
    <property type="match status" value="1"/>
</dbReference>
<dbReference type="InterPro" id="IPR043425">
    <property type="entry name" value="NusG-like"/>
</dbReference>
<dbReference type="CDD" id="cd09891">
    <property type="entry name" value="NGN_Bact_1"/>
    <property type="match status" value="1"/>
</dbReference>
<reference evidence="11" key="1">
    <citation type="submission" date="2018-03" db="EMBL/GenBank/DDBJ databases">
        <authorList>
            <person name="Zecchin S."/>
        </authorList>
    </citation>
    <scope>NUCLEOTIDE SEQUENCE [LARGE SCALE GENOMIC DNA]</scope>
</reference>
<dbReference type="SMART" id="SM00738">
    <property type="entry name" value="NGN"/>
    <property type="match status" value="1"/>
</dbReference>
<keyword evidence="11" id="KW-1185">Reference proteome</keyword>
<dbReference type="OrthoDB" id="9809075at2"/>
<dbReference type="CDD" id="cd06091">
    <property type="entry name" value="KOW_NusG"/>
    <property type="match status" value="1"/>
</dbReference>
<evidence type="ECO:0000313" key="10">
    <source>
        <dbReference type="EMBL" id="SPQ01590.1"/>
    </source>
</evidence>
<evidence type="ECO:0000256" key="6">
    <source>
        <dbReference type="NCBIfam" id="TIGR00922"/>
    </source>
</evidence>
<evidence type="ECO:0000259" key="8">
    <source>
        <dbReference type="SMART" id="SM00738"/>
    </source>
</evidence>
<dbReference type="HAMAP" id="MF_00948">
    <property type="entry name" value="NusG"/>
    <property type="match status" value="1"/>
</dbReference>
<dbReference type="InterPro" id="IPR001062">
    <property type="entry name" value="Transcrpt_antiterm_NusG"/>
</dbReference>
<dbReference type="InterPro" id="IPR005824">
    <property type="entry name" value="KOW"/>
</dbReference>
<evidence type="ECO:0000259" key="9">
    <source>
        <dbReference type="SMART" id="SM00739"/>
    </source>
</evidence>
<dbReference type="GO" id="GO:0032784">
    <property type="term" value="P:regulation of DNA-templated transcription elongation"/>
    <property type="evidence" value="ECO:0007669"/>
    <property type="project" value="InterPro"/>
</dbReference>
<evidence type="ECO:0000256" key="3">
    <source>
        <dbReference type="ARBA" id="ARBA00023015"/>
    </source>
</evidence>
<gene>
    <name evidence="5 10" type="primary">nusG</name>
    <name evidence="10" type="ORF">NBG4_600014</name>
</gene>
<dbReference type="NCBIfam" id="TIGR00922">
    <property type="entry name" value="nusG"/>
    <property type="match status" value="1"/>
</dbReference>
<dbReference type="InterPro" id="IPR047050">
    <property type="entry name" value="NGN"/>
</dbReference>
<dbReference type="AlphaFoldDB" id="A0A2U3QJT2"/>
<dbReference type="PROSITE" id="PS01014">
    <property type="entry name" value="NUSG"/>
    <property type="match status" value="1"/>
</dbReference>
<feature type="domain" description="KOW" evidence="9">
    <location>
        <begin position="120"/>
        <end position="147"/>
    </location>
</feature>
<dbReference type="InterPro" id="IPR008991">
    <property type="entry name" value="Translation_prot_SH3-like_sf"/>
</dbReference>
<dbReference type="GO" id="GO:0006353">
    <property type="term" value="P:DNA-templated transcription termination"/>
    <property type="evidence" value="ECO:0007669"/>
    <property type="project" value="UniProtKB-UniRule"/>
</dbReference>
<dbReference type="SMART" id="SM00739">
    <property type="entry name" value="KOW"/>
    <property type="match status" value="1"/>
</dbReference>
<dbReference type="PANTHER" id="PTHR30265:SF2">
    <property type="entry name" value="TRANSCRIPTION TERMINATION_ANTITERMINATION PROTEIN NUSG"/>
    <property type="match status" value="1"/>
</dbReference>
<evidence type="ECO:0000256" key="7">
    <source>
        <dbReference type="RuleBase" id="RU000538"/>
    </source>
</evidence>
<name>A0A2U3QJT2_9BACT</name>
<dbReference type="InterPro" id="IPR014722">
    <property type="entry name" value="Rib_uL2_dom2"/>
</dbReference>
<dbReference type="SUPFAM" id="SSF82679">
    <property type="entry name" value="N-utilization substance G protein NusG, N-terminal domain"/>
    <property type="match status" value="1"/>
</dbReference>
<comment type="similarity">
    <text evidence="5 7">Belongs to the NusG family.</text>
</comment>
<dbReference type="Gene3D" id="3.30.70.940">
    <property type="entry name" value="NusG, N-terminal domain"/>
    <property type="match status" value="1"/>
</dbReference>
<dbReference type="InterPro" id="IPR015869">
    <property type="entry name" value="Transcrpt_antiterm_NusG_bac_CS"/>
</dbReference>
<dbReference type="PRINTS" id="PR00338">
    <property type="entry name" value="NUSGTNSCPFCT"/>
</dbReference>
<evidence type="ECO:0000256" key="4">
    <source>
        <dbReference type="ARBA" id="ARBA00023163"/>
    </source>
</evidence>
<proteinExistence type="inferred from homology"/>
<dbReference type="InterPro" id="IPR036735">
    <property type="entry name" value="NGN_dom_sf"/>
</dbReference>